<feature type="transmembrane region" description="Helical" evidence="1">
    <location>
        <begin position="6"/>
        <end position="24"/>
    </location>
</feature>
<dbReference type="NCBIfam" id="TIGR00254">
    <property type="entry name" value="GGDEF"/>
    <property type="match status" value="1"/>
</dbReference>
<evidence type="ECO:0000313" key="4">
    <source>
        <dbReference type="EMBL" id="OHU79711.1"/>
    </source>
</evidence>
<keyword evidence="1" id="KW-0812">Transmembrane</keyword>
<dbReference type="Proteomes" id="UP000180043">
    <property type="component" value="Unassembled WGS sequence"/>
</dbReference>
<proteinExistence type="predicted"/>
<dbReference type="Proteomes" id="UP000179441">
    <property type="component" value="Unassembled WGS sequence"/>
</dbReference>
<dbReference type="RefSeq" id="WP_057967870.1">
    <property type="nucleotide sequence ID" value="NZ_CP050145.1"/>
</dbReference>
<sequence length="397" mass="42417">MPLNRIVSYVRATAWMSFLLQWWTEPVPTGWLRAFLRERKLDRTVRNLIGGYALIFAAICVAVQFSDTGPRSTVGRAIVVVCALGALGWAVRWVVGPWPSLREAVAFVAFADVGIAVACWQDSDPLAGLVGTVLFTPVGAYVSFFLGNRLLLAHVAWCGPVIFALSLRLLAEGTVGAAMTAVVKVTSMLVVVVLIPMVIQFGIAVVRLDALAAQRDPLTGLLNRRGIYGEWQRLHGGLMREHGLEGDRVVAAAIVDIDRFKSINDQYGHGTGDRVLVDLANAFVGESMRGNTVGRSGGEEFIVVTICPAHAVIDFATRLREAVTASKPAGIAVTASVGVAAQPVSSVASAASREAIDVLTACADRAMYEAKRNGGNQSRILHPGLDSGDHYVWQSGA</sequence>
<dbReference type="Gene3D" id="3.30.70.270">
    <property type="match status" value="1"/>
</dbReference>
<dbReference type="SUPFAM" id="SSF55073">
    <property type="entry name" value="Nucleotide cyclase"/>
    <property type="match status" value="1"/>
</dbReference>
<dbReference type="GO" id="GO:0052621">
    <property type="term" value="F:diguanylate cyclase activity"/>
    <property type="evidence" value="ECO:0007669"/>
    <property type="project" value="TreeGrafter"/>
</dbReference>
<feature type="transmembrane region" description="Helical" evidence="1">
    <location>
        <begin position="126"/>
        <end position="144"/>
    </location>
</feature>
<gene>
    <name evidence="3" type="ORF">BKG82_20560</name>
    <name evidence="4" type="ORF">BKG84_16250</name>
</gene>
<feature type="transmembrane region" description="Helical" evidence="1">
    <location>
        <begin position="45"/>
        <end position="65"/>
    </location>
</feature>
<keyword evidence="1" id="KW-0472">Membrane</keyword>
<dbReference type="PANTHER" id="PTHR45138">
    <property type="entry name" value="REGULATORY COMPONENTS OF SENSORY TRANSDUCTION SYSTEM"/>
    <property type="match status" value="1"/>
</dbReference>
<evidence type="ECO:0000259" key="2">
    <source>
        <dbReference type="PROSITE" id="PS50887"/>
    </source>
</evidence>
<accession>A0A1S1M7W5</accession>
<dbReference type="EMBL" id="MLIS01000001">
    <property type="protein sequence ID" value="OHU79711.1"/>
    <property type="molecule type" value="Genomic_DNA"/>
</dbReference>
<feature type="domain" description="GGDEF" evidence="2">
    <location>
        <begin position="248"/>
        <end position="383"/>
    </location>
</feature>
<evidence type="ECO:0000313" key="3">
    <source>
        <dbReference type="EMBL" id="OHU51064.1"/>
    </source>
</evidence>
<dbReference type="InterPro" id="IPR029787">
    <property type="entry name" value="Nucleotide_cyclase"/>
</dbReference>
<dbReference type="Pfam" id="PF00990">
    <property type="entry name" value="GGDEF"/>
    <property type="match status" value="1"/>
</dbReference>
<organism evidence="4 5">
    <name type="scientific">Mycobacteroides chelonae</name>
    <name type="common">Mycobacterium chelonae</name>
    <dbReference type="NCBI Taxonomy" id="1774"/>
    <lineage>
        <taxon>Bacteria</taxon>
        <taxon>Bacillati</taxon>
        <taxon>Actinomycetota</taxon>
        <taxon>Actinomycetes</taxon>
        <taxon>Mycobacteriales</taxon>
        <taxon>Mycobacteriaceae</taxon>
        <taxon>Mycobacteroides</taxon>
    </lineage>
</organism>
<protein>
    <submittedName>
        <fullName evidence="4">GGDEF domain-containing protein</fullName>
    </submittedName>
</protein>
<evidence type="ECO:0000313" key="5">
    <source>
        <dbReference type="Proteomes" id="UP000179441"/>
    </source>
</evidence>
<reference evidence="5 6" key="1">
    <citation type="submission" date="2016-10" db="EMBL/GenBank/DDBJ databases">
        <title>Evaluation of Human, Veterinary and Environmental Mycobacterium chelonae Isolates by Core Genome Phylogenomic Analysis, Targeted Gene Comparison, and Anti-microbial Susceptibility Patterns: A Tale of Mistaken Identities.</title>
        <authorList>
            <person name="Fogelson S.B."/>
            <person name="Camus A.C."/>
            <person name="Lorenz W."/>
            <person name="Vasireddy R."/>
            <person name="Vasireddy S."/>
            <person name="Smith T."/>
            <person name="Brown-Elliott B.A."/>
            <person name="Wallace R.J.Jr."/>
            <person name="Hasan N.A."/>
            <person name="Reischl U."/>
            <person name="Sanchez S."/>
        </authorList>
    </citation>
    <scope>NUCLEOTIDE SEQUENCE [LARGE SCALE GENOMIC DNA]</scope>
    <source>
        <strain evidence="3 6">15515</strain>
        <strain evidence="4 5">15518</strain>
    </source>
</reference>
<dbReference type="CDD" id="cd01949">
    <property type="entry name" value="GGDEF"/>
    <property type="match status" value="1"/>
</dbReference>
<comment type="caution">
    <text evidence="4">The sequence shown here is derived from an EMBL/GenBank/DDBJ whole genome shotgun (WGS) entry which is preliminary data.</text>
</comment>
<dbReference type="AlphaFoldDB" id="A0A1S1M7W5"/>
<dbReference type="SMART" id="SM00267">
    <property type="entry name" value="GGDEF"/>
    <property type="match status" value="1"/>
</dbReference>
<dbReference type="PANTHER" id="PTHR45138:SF9">
    <property type="entry name" value="DIGUANYLATE CYCLASE DGCM-RELATED"/>
    <property type="match status" value="1"/>
</dbReference>
<dbReference type="InterPro" id="IPR000160">
    <property type="entry name" value="GGDEF_dom"/>
</dbReference>
<feature type="transmembrane region" description="Helical" evidence="1">
    <location>
        <begin position="77"/>
        <end position="95"/>
    </location>
</feature>
<dbReference type="PROSITE" id="PS50887">
    <property type="entry name" value="GGDEF"/>
    <property type="match status" value="1"/>
</dbReference>
<feature type="transmembrane region" description="Helical" evidence="1">
    <location>
        <begin position="177"/>
        <end position="206"/>
    </location>
</feature>
<keyword evidence="1" id="KW-1133">Transmembrane helix</keyword>
<evidence type="ECO:0000256" key="1">
    <source>
        <dbReference type="SAM" id="Phobius"/>
    </source>
</evidence>
<dbReference type="InterPro" id="IPR043128">
    <property type="entry name" value="Rev_trsase/Diguanyl_cyclase"/>
</dbReference>
<dbReference type="InterPro" id="IPR050469">
    <property type="entry name" value="Diguanylate_Cyclase"/>
</dbReference>
<keyword evidence="5" id="KW-1185">Reference proteome</keyword>
<name>A0A1S1M7W5_MYCCH</name>
<feature type="transmembrane region" description="Helical" evidence="1">
    <location>
        <begin position="151"/>
        <end position="171"/>
    </location>
</feature>
<evidence type="ECO:0000313" key="6">
    <source>
        <dbReference type="Proteomes" id="UP000180043"/>
    </source>
</evidence>
<dbReference type="EMBL" id="MLIQ01000023">
    <property type="protein sequence ID" value="OHU51064.1"/>
    <property type="molecule type" value="Genomic_DNA"/>
</dbReference>